<dbReference type="InterPro" id="IPR048940">
    <property type="entry name" value="ATG5_HBR"/>
</dbReference>
<feature type="region of interest" description="Disordered" evidence="13">
    <location>
        <begin position="194"/>
        <end position="214"/>
    </location>
</feature>
<evidence type="ECO:0000256" key="4">
    <source>
        <dbReference type="ARBA" id="ARBA00022448"/>
    </source>
</evidence>
<evidence type="ECO:0000256" key="10">
    <source>
        <dbReference type="ARBA" id="ARBA00059504"/>
    </source>
</evidence>
<evidence type="ECO:0000256" key="1">
    <source>
        <dbReference type="ARBA" id="ARBA00004496"/>
    </source>
</evidence>
<comment type="subcellular location">
    <subcellularLocation>
        <location evidence="1 12">Cytoplasm</location>
    </subcellularLocation>
</comment>
<keyword evidence="9 12" id="KW-0072">Autophagy</keyword>
<comment type="function">
    <text evidence="10">Required for autophagy. Conjugation to ATG12 is essential for plant nutrient recycling.</text>
</comment>
<dbReference type="GO" id="GO:0061908">
    <property type="term" value="C:phagophore"/>
    <property type="evidence" value="ECO:0007669"/>
    <property type="project" value="TreeGrafter"/>
</dbReference>
<dbReference type="Pfam" id="PF04106">
    <property type="entry name" value="ATG5_UblB"/>
    <property type="match status" value="1"/>
</dbReference>
<evidence type="ECO:0000313" key="18">
    <source>
        <dbReference type="Proteomes" id="UP000026962"/>
    </source>
</evidence>
<feature type="compositionally biased region" description="Polar residues" evidence="13">
    <location>
        <begin position="194"/>
        <end position="203"/>
    </location>
</feature>
<evidence type="ECO:0000256" key="9">
    <source>
        <dbReference type="ARBA" id="ARBA00023006"/>
    </source>
</evidence>
<evidence type="ECO:0000256" key="7">
    <source>
        <dbReference type="ARBA" id="ARBA00022843"/>
    </source>
</evidence>
<dbReference type="GO" id="GO:0034045">
    <property type="term" value="C:phagophore assembly site membrane"/>
    <property type="evidence" value="ECO:0007669"/>
    <property type="project" value="TreeGrafter"/>
</dbReference>
<protein>
    <recommendedName>
        <fullName evidence="3 12">Autophagy protein 5</fullName>
    </recommendedName>
</protein>
<organism evidence="17">
    <name type="scientific">Oryza punctata</name>
    <name type="common">Red rice</name>
    <dbReference type="NCBI Taxonomy" id="4537"/>
    <lineage>
        <taxon>Eukaryota</taxon>
        <taxon>Viridiplantae</taxon>
        <taxon>Streptophyta</taxon>
        <taxon>Embryophyta</taxon>
        <taxon>Tracheophyta</taxon>
        <taxon>Spermatophyta</taxon>
        <taxon>Magnoliopsida</taxon>
        <taxon>Liliopsida</taxon>
        <taxon>Poales</taxon>
        <taxon>Poaceae</taxon>
        <taxon>BOP clade</taxon>
        <taxon>Oryzoideae</taxon>
        <taxon>Oryzeae</taxon>
        <taxon>Oryzinae</taxon>
        <taxon>Oryza</taxon>
    </lineage>
</organism>
<evidence type="ECO:0000259" key="14">
    <source>
        <dbReference type="Pfam" id="PF04106"/>
    </source>
</evidence>
<feature type="domain" description="Autophagy protein ATG5 UblA" evidence="16">
    <location>
        <begin position="19"/>
        <end position="112"/>
    </location>
</feature>
<dbReference type="Pfam" id="PF20638">
    <property type="entry name" value="ATG5_UblA"/>
    <property type="match status" value="1"/>
</dbReference>
<dbReference type="PANTHER" id="PTHR13040">
    <property type="entry name" value="AUTOPHAGY PROTEIN 5"/>
    <property type="match status" value="1"/>
</dbReference>
<dbReference type="EnsemblPlants" id="OPUNC02G00770.1">
    <property type="protein sequence ID" value="OPUNC02G00770.1"/>
    <property type="gene ID" value="OPUNC02G00770"/>
</dbReference>
<keyword evidence="4 12" id="KW-0813">Transport</keyword>
<reference evidence="17" key="1">
    <citation type="submission" date="2015-04" db="UniProtKB">
        <authorList>
            <consortium name="EnsemblPlants"/>
        </authorList>
    </citation>
    <scope>IDENTIFICATION</scope>
</reference>
<dbReference type="GO" id="GO:0010150">
    <property type="term" value="P:leaf senescence"/>
    <property type="evidence" value="ECO:0007669"/>
    <property type="project" value="EnsemblPlants"/>
</dbReference>
<dbReference type="STRING" id="4537.A0A0E0JUP9"/>
<dbReference type="InterPro" id="IPR042527">
    <property type="entry name" value="Atg5_UblA_dom_sf"/>
</dbReference>
<dbReference type="eggNOG" id="KOG2976">
    <property type="taxonomic scope" value="Eukaryota"/>
</dbReference>
<dbReference type="Gene3D" id="1.10.246.190">
    <property type="entry name" value="Autophagy protein Apg5, helix rich domain"/>
    <property type="match status" value="1"/>
</dbReference>
<feature type="domain" description="Autophagy protein ATG5 alpha-helical bundle region" evidence="15">
    <location>
        <begin position="126"/>
        <end position="182"/>
    </location>
</feature>
<feature type="region of interest" description="Disordered" evidence="13">
    <location>
        <begin position="284"/>
        <end position="308"/>
    </location>
</feature>
<dbReference type="InterPro" id="IPR042526">
    <property type="entry name" value="Atg5_HR"/>
</dbReference>
<dbReference type="GO" id="GO:0005776">
    <property type="term" value="C:autophagosome"/>
    <property type="evidence" value="ECO:0007669"/>
    <property type="project" value="TreeGrafter"/>
</dbReference>
<dbReference type="InterPro" id="IPR007239">
    <property type="entry name" value="Atg5"/>
</dbReference>
<feature type="domain" description="Autophagy protein ATG5 UblB" evidence="14">
    <location>
        <begin position="216"/>
        <end position="367"/>
    </location>
</feature>
<dbReference type="HOGENOM" id="CLU_051894_0_0_1"/>
<dbReference type="Gene3D" id="3.10.20.620">
    <property type="match status" value="1"/>
</dbReference>
<dbReference type="OMA" id="FPLKWYI"/>
<dbReference type="PANTHER" id="PTHR13040:SF2">
    <property type="entry name" value="AUTOPHAGY PROTEIN 5"/>
    <property type="match status" value="1"/>
</dbReference>
<dbReference type="Proteomes" id="UP000026962">
    <property type="component" value="Chromosome 2"/>
</dbReference>
<dbReference type="GO" id="GO:0000422">
    <property type="term" value="P:autophagy of mitochondrion"/>
    <property type="evidence" value="ECO:0007669"/>
    <property type="project" value="TreeGrafter"/>
</dbReference>
<evidence type="ECO:0000259" key="16">
    <source>
        <dbReference type="Pfam" id="PF20638"/>
    </source>
</evidence>
<dbReference type="GO" id="GO:0050832">
    <property type="term" value="P:defense response to fungus"/>
    <property type="evidence" value="ECO:0007669"/>
    <property type="project" value="EnsemblPlants"/>
</dbReference>
<keyword evidence="6 12" id="KW-1017">Isopeptide bond</keyword>
<evidence type="ECO:0000256" key="12">
    <source>
        <dbReference type="RuleBase" id="RU361202"/>
    </source>
</evidence>
<keyword evidence="18" id="KW-1185">Reference proteome</keyword>
<evidence type="ECO:0000256" key="13">
    <source>
        <dbReference type="SAM" id="MobiDB-lite"/>
    </source>
</evidence>
<dbReference type="GO" id="GO:0006995">
    <property type="term" value="P:cellular response to nitrogen starvation"/>
    <property type="evidence" value="ECO:0007669"/>
    <property type="project" value="TreeGrafter"/>
</dbReference>
<evidence type="ECO:0000256" key="8">
    <source>
        <dbReference type="ARBA" id="ARBA00022927"/>
    </source>
</evidence>
<name>A0A0E0JUP9_ORYPU</name>
<comment type="subunit">
    <text evidence="12">Conjugated with ATG12.</text>
</comment>
<dbReference type="Pfam" id="PF20637">
    <property type="entry name" value="ATG5_HBR"/>
    <property type="match status" value="1"/>
</dbReference>
<dbReference type="GO" id="GO:0034274">
    <property type="term" value="C:Atg12-Atg5-Atg16 complex"/>
    <property type="evidence" value="ECO:0007669"/>
    <property type="project" value="TreeGrafter"/>
</dbReference>
<evidence type="ECO:0000256" key="3">
    <source>
        <dbReference type="ARBA" id="ARBA00015616"/>
    </source>
</evidence>
<dbReference type="FunFam" id="1.10.246.190:FF:000002">
    <property type="entry name" value="Autophagy protein 5"/>
    <property type="match status" value="1"/>
</dbReference>
<keyword evidence="5 12" id="KW-0963">Cytoplasm</keyword>
<reference evidence="17" key="2">
    <citation type="submission" date="2018-05" db="EMBL/GenBank/DDBJ databases">
        <title>OpunRS2 (Oryza punctata Reference Sequence Version 2).</title>
        <authorList>
            <person name="Zhang J."/>
            <person name="Kudrna D."/>
            <person name="Lee S."/>
            <person name="Talag J."/>
            <person name="Welchert J."/>
            <person name="Wing R.A."/>
        </authorList>
    </citation>
    <scope>NUCLEOTIDE SEQUENCE [LARGE SCALE GENOMIC DNA]</scope>
</reference>
<comment type="similarity">
    <text evidence="2 12">Belongs to the ATG5 family.</text>
</comment>
<sequence length="380" mass="42239">MAAQRDDEAGWSSEAARRVWGGAVPLQVHLHDADVTTLPPPPPFLTLGPRIGYLPLLVPIIKAHFSSTLPPGIDTVWFEYKGLPLKWYIPIGVLYDLLCADPERPWNLTVHFRGYPSEILTPCDGEDSVKWSYMNSLKEAAFIITGNSKNVMNMSQADQGALWQSVMKGNLDGYTNISTRLKLGPCEEDCLVRTSSVEGQQGSDEPESPGSGKPCRVPVRLYVRSVQEDLYDLEDAIPVGDWESISYINRPLEVRREEGRSYITLEHALKTLLPEFFSSKASCIPDDSEPAPQAADSAPNDDPDVTPRSCEKVELSVSSSQQEANVANKGKIVKLVRVQGIEVDMDIPFLWVANNLKNPECYLHICVYVGTRKREPKDGR</sequence>
<dbReference type="InterPro" id="IPR048318">
    <property type="entry name" value="ATG5_UblB"/>
</dbReference>
<evidence type="ECO:0000256" key="11">
    <source>
        <dbReference type="ARBA" id="ARBA00063412"/>
    </source>
</evidence>
<dbReference type="FunFam" id="3.10.20.90:FF:000370">
    <property type="entry name" value="Autophagy protein 5"/>
    <property type="match status" value="1"/>
</dbReference>
<dbReference type="InterPro" id="IPR048939">
    <property type="entry name" value="ATG5_UblA"/>
</dbReference>
<proteinExistence type="inferred from homology"/>
<evidence type="ECO:0000256" key="5">
    <source>
        <dbReference type="ARBA" id="ARBA00022490"/>
    </source>
</evidence>
<dbReference type="GO" id="GO:0019776">
    <property type="term" value="F:Atg8-family ligase activity"/>
    <property type="evidence" value="ECO:0007669"/>
    <property type="project" value="TreeGrafter"/>
</dbReference>
<comment type="subunit">
    <text evidence="11">Conjugated to ATG12.</text>
</comment>
<dbReference type="GO" id="GO:0034727">
    <property type="term" value="P:piecemeal microautophagy of the nucleus"/>
    <property type="evidence" value="ECO:0007669"/>
    <property type="project" value="TreeGrafter"/>
</dbReference>
<dbReference type="Gene3D" id="3.10.20.90">
    <property type="entry name" value="Phosphatidylinositol 3-kinase Catalytic Subunit, Chain A, domain 1"/>
    <property type="match status" value="1"/>
</dbReference>
<evidence type="ECO:0000256" key="6">
    <source>
        <dbReference type="ARBA" id="ARBA00022499"/>
    </source>
</evidence>
<dbReference type="AlphaFoldDB" id="A0A0E0JUP9"/>
<dbReference type="FunFam" id="3.10.20.620:FF:000002">
    <property type="entry name" value="Autophagy protein 5"/>
    <property type="match status" value="1"/>
</dbReference>
<keyword evidence="8" id="KW-0653">Protein transport</keyword>
<dbReference type="GO" id="GO:0015031">
    <property type="term" value="P:protein transport"/>
    <property type="evidence" value="ECO:0007669"/>
    <property type="project" value="UniProtKB-KW"/>
</dbReference>
<accession>A0A0E0JUP9</accession>
<evidence type="ECO:0000259" key="15">
    <source>
        <dbReference type="Pfam" id="PF20637"/>
    </source>
</evidence>
<keyword evidence="7 12" id="KW-0832">Ubl conjugation</keyword>
<dbReference type="GO" id="GO:0044233">
    <property type="term" value="C:mitochondria-associated endoplasmic reticulum membrane contact site"/>
    <property type="evidence" value="ECO:0007669"/>
    <property type="project" value="TreeGrafter"/>
</dbReference>
<dbReference type="Gramene" id="OPUNC02G00770.1">
    <property type="protein sequence ID" value="OPUNC02G00770.1"/>
    <property type="gene ID" value="OPUNC02G00770"/>
</dbReference>
<evidence type="ECO:0000313" key="17">
    <source>
        <dbReference type="EnsemblPlants" id="OPUNC02G00770.1"/>
    </source>
</evidence>
<evidence type="ECO:0000256" key="2">
    <source>
        <dbReference type="ARBA" id="ARBA00006910"/>
    </source>
</evidence>